<evidence type="ECO:0000256" key="2">
    <source>
        <dbReference type="SAM" id="SignalP"/>
    </source>
</evidence>
<sequence>MYPLWLMLALLCGLPALAQAPESDAEPGRVCNPLPLNRPAPRTEAERREQERWAQYRQKLQDYLQRLPKEPDARLLMPVQGVRVRQVADTFGAPRDGWRVHEGQDIFAPRGTPVYSATHGFVWRIGHGQRGGLYVFVVGPGGRRYYYAHLDRYAPGLKEGQRVTPQTLLGYVGNTGNARTTPPHLHFGVYSGSRRTCDYRVINPLPLLVDRDWKALVNPARNR</sequence>
<keyword evidence="4" id="KW-0378">Hydrolase</keyword>
<keyword evidence="5" id="KW-1185">Reference proteome</keyword>
<dbReference type="PANTHER" id="PTHR21666:SF268">
    <property type="entry name" value="PEPTIDASE M23 DOMAIN-CONTAINING PROTEIN"/>
    <property type="match status" value="1"/>
</dbReference>
<dbReference type="PANTHER" id="PTHR21666">
    <property type="entry name" value="PEPTIDASE-RELATED"/>
    <property type="match status" value="1"/>
</dbReference>
<evidence type="ECO:0000313" key="4">
    <source>
        <dbReference type="EMBL" id="RIH83741.1"/>
    </source>
</evidence>
<feature type="domain" description="M23ase beta-sheet core" evidence="3">
    <location>
        <begin position="100"/>
        <end position="193"/>
    </location>
</feature>
<gene>
    <name evidence="4" type="primary">lytH</name>
    <name evidence="4" type="ORF">Mlute_02107</name>
</gene>
<evidence type="ECO:0000313" key="5">
    <source>
        <dbReference type="Proteomes" id="UP000265800"/>
    </source>
</evidence>
<dbReference type="EC" id="3.4.-.-" evidence="4"/>
<dbReference type="RefSeq" id="WP_119360657.1">
    <property type="nucleotide sequence ID" value="NZ_QWKZ01000074.1"/>
</dbReference>
<evidence type="ECO:0000259" key="3">
    <source>
        <dbReference type="Pfam" id="PF01551"/>
    </source>
</evidence>
<organism evidence="4 5">
    <name type="scientific">Meiothermus luteus</name>
    <dbReference type="NCBI Taxonomy" id="2026184"/>
    <lineage>
        <taxon>Bacteria</taxon>
        <taxon>Thermotogati</taxon>
        <taxon>Deinococcota</taxon>
        <taxon>Deinococci</taxon>
        <taxon>Thermales</taxon>
        <taxon>Thermaceae</taxon>
        <taxon>Meiothermus</taxon>
    </lineage>
</organism>
<name>A0A399ENL4_9DEIN</name>
<dbReference type="InterPro" id="IPR016047">
    <property type="entry name" value="M23ase_b-sheet_dom"/>
</dbReference>
<feature type="chain" id="PRO_5017203763" evidence="2">
    <location>
        <begin position="19"/>
        <end position="223"/>
    </location>
</feature>
<dbReference type="AlphaFoldDB" id="A0A399ENL4"/>
<evidence type="ECO:0000256" key="1">
    <source>
        <dbReference type="SAM" id="MobiDB-lite"/>
    </source>
</evidence>
<feature type="region of interest" description="Disordered" evidence="1">
    <location>
        <begin position="23"/>
        <end position="49"/>
    </location>
</feature>
<dbReference type="InterPro" id="IPR011055">
    <property type="entry name" value="Dup_hybrid_motif"/>
</dbReference>
<proteinExistence type="predicted"/>
<feature type="signal peptide" evidence="2">
    <location>
        <begin position="1"/>
        <end position="18"/>
    </location>
</feature>
<dbReference type="CDD" id="cd12797">
    <property type="entry name" value="M23_peptidase"/>
    <property type="match status" value="1"/>
</dbReference>
<accession>A0A399ENL4</accession>
<reference evidence="4 5" key="1">
    <citation type="submission" date="2018-08" db="EMBL/GenBank/DDBJ databases">
        <title>Meiothermus luteus KCTC 52599 genome sequencing project.</title>
        <authorList>
            <person name="Da Costa M.S."/>
            <person name="Albuquerque L."/>
            <person name="Raposo P."/>
            <person name="Froufe H.J.C."/>
            <person name="Barroso C.S."/>
            <person name="Egas C."/>
        </authorList>
    </citation>
    <scope>NUCLEOTIDE SEQUENCE [LARGE SCALE GENOMIC DNA]</scope>
    <source>
        <strain evidence="4 5">KCTC 52599</strain>
    </source>
</reference>
<dbReference type="SUPFAM" id="SSF51261">
    <property type="entry name" value="Duplicated hybrid motif"/>
    <property type="match status" value="1"/>
</dbReference>
<dbReference type="OrthoDB" id="9810477at2"/>
<dbReference type="Gene3D" id="2.70.70.10">
    <property type="entry name" value="Glucose Permease (Domain IIA)"/>
    <property type="match status" value="1"/>
</dbReference>
<keyword evidence="2" id="KW-0732">Signal</keyword>
<dbReference type="InterPro" id="IPR050570">
    <property type="entry name" value="Cell_wall_metabolism_enzyme"/>
</dbReference>
<protein>
    <submittedName>
        <fullName evidence="4">L-Ala--D-Glu endopeptidase</fullName>
        <ecNumber evidence="4">3.4.-.-</ecNumber>
    </submittedName>
</protein>
<dbReference type="Pfam" id="PF01551">
    <property type="entry name" value="Peptidase_M23"/>
    <property type="match status" value="1"/>
</dbReference>
<dbReference type="Proteomes" id="UP000265800">
    <property type="component" value="Unassembled WGS sequence"/>
</dbReference>
<comment type="caution">
    <text evidence="4">The sequence shown here is derived from an EMBL/GenBank/DDBJ whole genome shotgun (WGS) entry which is preliminary data.</text>
</comment>
<dbReference type="EMBL" id="QWKZ01000074">
    <property type="protein sequence ID" value="RIH83741.1"/>
    <property type="molecule type" value="Genomic_DNA"/>
</dbReference>
<dbReference type="GO" id="GO:0004222">
    <property type="term" value="F:metalloendopeptidase activity"/>
    <property type="evidence" value="ECO:0007669"/>
    <property type="project" value="TreeGrafter"/>
</dbReference>